<comment type="caution">
    <text evidence="1">The sequence shown here is derived from an EMBL/GenBank/DDBJ whole genome shotgun (WGS) entry which is preliminary data.</text>
</comment>
<accession>A0A6A0AN52</accession>
<feature type="non-terminal residue" evidence="1">
    <location>
        <position position="61"/>
    </location>
</feature>
<sequence>MDEDKEVAAVWKEVWEEGCASEAGALRLYAQEITALLASGLASQHWGRKKACAQAITALAQ</sequence>
<protein>
    <submittedName>
        <fullName evidence="1">Uncharacterized protein</fullName>
    </submittedName>
</protein>
<gene>
    <name evidence="1" type="ORF">HaLaN_33122</name>
</gene>
<name>A0A6A0AN52_HAELA</name>
<dbReference type="AlphaFoldDB" id="A0A6A0AN52"/>
<keyword evidence="2" id="KW-1185">Reference proteome</keyword>
<dbReference type="EMBL" id="BLLF01009400">
    <property type="protein sequence ID" value="GFH33713.1"/>
    <property type="molecule type" value="Genomic_DNA"/>
</dbReference>
<evidence type="ECO:0000313" key="1">
    <source>
        <dbReference type="EMBL" id="GFH33713.1"/>
    </source>
</evidence>
<proteinExistence type="predicted"/>
<feature type="non-terminal residue" evidence="1">
    <location>
        <position position="1"/>
    </location>
</feature>
<evidence type="ECO:0000313" key="2">
    <source>
        <dbReference type="Proteomes" id="UP000485058"/>
    </source>
</evidence>
<reference evidence="1 2" key="1">
    <citation type="submission" date="2020-02" db="EMBL/GenBank/DDBJ databases">
        <title>Draft genome sequence of Haematococcus lacustris strain NIES-144.</title>
        <authorList>
            <person name="Morimoto D."/>
            <person name="Nakagawa S."/>
            <person name="Yoshida T."/>
            <person name="Sawayama S."/>
        </authorList>
    </citation>
    <scope>NUCLEOTIDE SEQUENCE [LARGE SCALE GENOMIC DNA]</scope>
    <source>
        <strain evidence="1 2">NIES-144</strain>
    </source>
</reference>
<organism evidence="1 2">
    <name type="scientific">Haematococcus lacustris</name>
    <name type="common">Green alga</name>
    <name type="synonym">Haematococcus pluvialis</name>
    <dbReference type="NCBI Taxonomy" id="44745"/>
    <lineage>
        <taxon>Eukaryota</taxon>
        <taxon>Viridiplantae</taxon>
        <taxon>Chlorophyta</taxon>
        <taxon>core chlorophytes</taxon>
        <taxon>Chlorophyceae</taxon>
        <taxon>CS clade</taxon>
        <taxon>Chlamydomonadales</taxon>
        <taxon>Haematococcaceae</taxon>
        <taxon>Haematococcus</taxon>
    </lineage>
</organism>
<dbReference type="Proteomes" id="UP000485058">
    <property type="component" value="Unassembled WGS sequence"/>
</dbReference>